<gene>
    <name evidence="3" type="ORF">CARN6_1611</name>
</gene>
<evidence type="ECO:0000259" key="1">
    <source>
        <dbReference type="Pfam" id="PF14321"/>
    </source>
</evidence>
<evidence type="ECO:0000259" key="2">
    <source>
        <dbReference type="Pfam" id="PF18914"/>
    </source>
</evidence>
<name>E6QLQ0_9ZZZZ</name>
<dbReference type="Pfam" id="PF14321">
    <property type="entry name" value="DUF4382"/>
    <property type="match status" value="1"/>
</dbReference>
<reference evidence="3" key="1">
    <citation type="submission" date="2009-10" db="EMBL/GenBank/DDBJ databases">
        <title>Diversity of trophic interactions inside an arsenic-rich microbial ecosystem.</title>
        <authorList>
            <person name="Bertin P.N."/>
            <person name="Heinrich-Salmeron A."/>
            <person name="Pelletier E."/>
            <person name="Goulhen-Chollet F."/>
            <person name="Arsene-Ploetze F."/>
            <person name="Gallien S."/>
            <person name="Calteau A."/>
            <person name="Vallenet D."/>
            <person name="Casiot C."/>
            <person name="Chane-Woon-Ming B."/>
            <person name="Giloteaux L."/>
            <person name="Barakat M."/>
            <person name="Bonnefoy V."/>
            <person name="Bruneel O."/>
            <person name="Chandler M."/>
            <person name="Cleiss J."/>
            <person name="Duran R."/>
            <person name="Elbaz-Poulichet F."/>
            <person name="Fonknechten N."/>
            <person name="Lauga B."/>
            <person name="Mornico D."/>
            <person name="Ortet P."/>
            <person name="Schaeffer C."/>
            <person name="Siguier P."/>
            <person name="Alexander Thil Smith A."/>
            <person name="Van Dorsselaer A."/>
            <person name="Weissenbach J."/>
            <person name="Medigue C."/>
            <person name="Le Paslier D."/>
        </authorList>
    </citation>
    <scope>NUCLEOTIDE SEQUENCE</scope>
</reference>
<feature type="domain" description="DUF4382" evidence="1">
    <location>
        <begin position="49"/>
        <end position="175"/>
    </location>
</feature>
<accession>E6QLQ0</accession>
<dbReference type="EMBL" id="CABQ01000190">
    <property type="protein sequence ID" value="CBI08171.1"/>
    <property type="molecule type" value="Genomic_DNA"/>
</dbReference>
<protein>
    <recommendedName>
        <fullName evidence="4">DUF5666 domain-containing protein</fullName>
    </recommendedName>
</protein>
<dbReference type="Pfam" id="PF18914">
    <property type="entry name" value="DUF5666"/>
    <property type="match status" value="1"/>
</dbReference>
<dbReference type="InterPro" id="IPR025491">
    <property type="entry name" value="DUF4382"/>
</dbReference>
<evidence type="ECO:0000313" key="3">
    <source>
        <dbReference type="EMBL" id="CBI08171.1"/>
    </source>
</evidence>
<sequence length="489" mass="48475">MLTQLPHKPFAFVVLAASSALALATLSGCGSSASSTVSSATAQSAPTVVTVSDAPLGSILSARVTLSSVTLGSTATGSTPASVLSSPVTVELSGLGAVQEPIEISSLAQGTYNSVTLTVSGATVVYTNSSGQIVTATATLASPTVTVALSPSLVVNSTNELQLQLAFNLAQSFSITGTTVSFTPAINTTGAQVGSESPGDRQVEVTGNVVSVSSSSIVVQSGDSGKQFTFTVNGTTQLPTGVSLSSIATGDIVQVQGQTQTDGSILATSITIESTQSSSGSGGQEQNGAKGIVLVVTQNSAGGIASFTMLPRENFGSSMSGNNGSLTVNLSSSTTYALPEDAQQAGLTASSFTAADIFPGESVTVSGTASGATILDATQIMLASESIPATLVATPSGTAPDFNFSLTIAAPSFLTTYSKMVTLNGTSSTATEYGNGLTQSGFAALAAGASIEVHGYLLQTSPGTFALYATKVAQIQAPETPEGGSSGDN</sequence>
<dbReference type="AlphaFoldDB" id="E6QLQ0"/>
<dbReference type="InterPro" id="IPR043724">
    <property type="entry name" value="DUF5666"/>
</dbReference>
<evidence type="ECO:0008006" key="4">
    <source>
        <dbReference type="Google" id="ProtNLM"/>
    </source>
</evidence>
<comment type="caution">
    <text evidence="3">The sequence shown here is derived from an EMBL/GenBank/DDBJ whole genome shotgun (WGS) entry which is preliminary data.</text>
</comment>
<feature type="domain" description="DUF5666" evidence="2">
    <location>
        <begin position="206"/>
        <end position="270"/>
    </location>
</feature>
<proteinExistence type="predicted"/>
<organism evidence="3">
    <name type="scientific">mine drainage metagenome</name>
    <dbReference type="NCBI Taxonomy" id="410659"/>
    <lineage>
        <taxon>unclassified sequences</taxon>
        <taxon>metagenomes</taxon>
        <taxon>ecological metagenomes</taxon>
    </lineage>
</organism>